<proteinExistence type="predicted"/>
<accession>A0A6J4K6A9</accession>
<sequence>RPAPGRRHGEDRVREREVGGGRRLPHLVGAALRGGAGGARHAFAGRGGVGSGGPRRGASAGAARVRGRRHSLGADARIGGPAASRPRGAHRRGGDAGDRQPRNGRRAARAHVQRRRVLREPRAAGHVRDPRRRIVPARPERDRRSESAGDRGSRLRRRAGAGAAHHPAQDPL</sequence>
<evidence type="ECO:0000313" key="2">
    <source>
        <dbReference type="EMBL" id="CAA9296656.1"/>
    </source>
</evidence>
<gene>
    <name evidence="2" type="ORF">AVDCRST_MAG89-175</name>
</gene>
<feature type="compositionally biased region" description="Gly residues" evidence="1">
    <location>
        <begin position="45"/>
        <end position="55"/>
    </location>
</feature>
<protein>
    <submittedName>
        <fullName evidence="2">Uncharacterized protein</fullName>
    </submittedName>
</protein>
<dbReference type="AlphaFoldDB" id="A0A6J4K6A9"/>
<feature type="compositionally biased region" description="Basic and acidic residues" evidence="1">
    <location>
        <begin position="7"/>
        <end position="20"/>
    </location>
</feature>
<evidence type="ECO:0000256" key="1">
    <source>
        <dbReference type="SAM" id="MobiDB-lite"/>
    </source>
</evidence>
<organism evidence="2">
    <name type="scientific">uncultured Gemmatimonadota bacterium</name>
    <dbReference type="NCBI Taxonomy" id="203437"/>
    <lineage>
        <taxon>Bacteria</taxon>
        <taxon>Pseudomonadati</taxon>
        <taxon>Gemmatimonadota</taxon>
        <taxon>environmental samples</taxon>
    </lineage>
</organism>
<feature type="non-terminal residue" evidence="2">
    <location>
        <position position="172"/>
    </location>
</feature>
<dbReference type="EMBL" id="CADCTV010000040">
    <property type="protein sequence ID" value="CAA9296656.1"/>
    <property type="molecule type" value="Genomic_DNA"/>
</dbReference>
<feature type="compositionally biased region" description="Basic and acidic residues" evidence="1">
    <location>
        <begin position="118"/>
        <end position="128"/>
    </location>
</feature>
<feature type="non-terminal residue" evidence="2">
    <location>
        <position position="1"/>
    </location>
</feature>
<feature type="compositionally biased region" description="Basic residues" evidence="1">
    <location>
        <begin position="102"/>
        <end position="117"/>
    </location>
</feature>
<name>A0A6J4K6A9_9BACT</name>
<feature type="compositionally biased region" description="Basic and acidic residues" evidence="1">
    <location>
        <begin position="92"/>
        <end position="101"/>
    </location>
</feature>
<reference evidence="2" key="1">
    <citation type="submission" date="2020-02" db="EMBL/GenBank/DDBJ databases">
        <authorList>
            <person name="Meier V. D."/>
        </authorList>
    </citation>
    <scope>NUCLEOTIDE SEQUENCE</scope>
    <source>
        <strain evidence="2">AVDCRST_MAG89</strain>
    </source>
</reference>
<feature type="compositionally biased region" description="Basic and acidic residues" evidence="1">
    <location>
        <begin position="138"/>
        <end position="153"/>
    </location>
</feature>
<feature type="region of interest" description="Disordered" evidence="1">
    <location>
        <begin position="1"/>
        <end position="172"/>
    </location>
</feature>